<keyword evidence="2" id="KW-1185">Reference proteome</keyword>
<dbReference type="AlphaFoldDB" id="A0A0K0EGB6"/>
<keyword evidence="1" id="KW-0812">Transmembrane</keyword>
<evidence type="ECO:0000256" key="1">
    <source>
        <dbReference type="SAM" id="Phobius"/>
    </source>
</evidence>
<feature type="transmembrane region" description="Helical" evidence="1">
    <location>
        <begin position="6"/>
        <end position="22"/>
    </location>
</feature>
<dbReference type="InterPro" id="IPR029044">
    <property type="entry name" value="Nucleotide-diphossugar_trans"/>
</dbReference>
<dbReference type="Gene3D" id="3.90.550.10">
    <property type="entry name" value="Spore Coat Polysaccharide Biosynthesis Protein SpsA, Chain A"/>
    <property type="match status" value="1"/>
</dbReference>
<protein>
    <submittedName>
        <fullName evidence="3">Nucleotid_trans domain-containing protein</fullName>
    </submittedName>
    <submittedName>
        <fullName evidence="4">Nucleotide-diphospho-sugar transferase domain-containing protein</fullName>
    </submittedName>
</protein>
<dbReference type="PANTHER" id="PTHR31562">
    <property type="entry name" value="PROTEIN CBG18972"/>
    <property type="match status" value="1"/>
</dbReference>
<dbReference type="WBParaSite" id="TCONS_00014456.p1">
    <property type="protein sequence ID" value="TCONS_00014456.p1"/>
    <property type="gene ID" value="XLOC_009654"/>
</dbReference>
<proteinExistence type="predicted"/>
<organism evidence="3">
    <name type="scientific">Strongyloides stercoralis</name>
    <name type="common">Threadworm</name>
    <dbReference type="NCBI Taxonomy" id="6248"/>
    <lineage>
        <taxon>Eukaryota</taxon>
        <taxon>Metazoa</taxon>
        <taxon>Ecdysozoa</taxon>
        <taxon>Nematoda</taxon>
        <taxon>Chromadorea</taxon>
        <taxon>Rhabditida</taxon>
        <taxon>Tylenchina</taxon>
        <taxon>Panagrolaimomorpha</taxon>
        <taxon>Strongyloidoidea</taxon>
        <taxon>Strongyloididae</taxon>
        <taxon>Strongyloides</taxon>
    </lineage>
</organism>
<keyword evidence="1" id="KW-0472">Membrane</keyword>
<dbReference type="STRING" id="6248.A0A0K0EGB6"/>
<keyword evidence="1" id="KW-1133">Transmembrane helix</keyword>
<dbReference type="PANTHER" id="PTHR31562:SF2">
    <property type="entry name" value="NUCLEOTIDE-DIPHOSPHO-SUGAR TRANSFERASE"/>
    <property type="match status" value="1"/>
</dbReference>
<evidence type="ECO:0000313" key="4">
    <source>
        <dbReference type="WBParaSite" id="TCONS_00014456.p1"/>
    </source>
</evidence>
<reference evidence="3" key="1">
    <citation type="submission" date="2015-08" db="UniProtKB">
        <authorList>
            <consortium name="WormBaseParasite"/>
        </authorList>
    </citation>
    <scope>IDENTIFICATION</scope>
</reference>
<name>A0A0K0EGB6_STRER</name>
<dbReference type="WBParaSite" id="SSTP_0000852600.1">
    <property type="protein sequence ID" value="SSTP_0000852600.1"/>
    <property type="gene ID" value="SSTP_0000852600"/>
</dbReference>
<sequence>MVKFILLHINIIFFFLYCNVISKKKLISNNLDVNPSNVSFLIEEPFTLKRKPTLNHKIHIVTIVQDKNISDYAFALDTVFCYVLQYKYNYKLININEENEYSKNCKQEDFMFQRHCILSNYMIAKTNHSDIILFLDADMAIINPNQLIEDYMQNGKEEILFYERMYNHEIMAGSYFIKNNRYGHKFLKNWANYYFKKPKSFDGSDNVALHNVLIDMFIKEDVAEKYNNCKKLWKTSKNFNDIRIYVACLRVILNNNSEKITDDKNLNSYESEIYSYDKERVKVIKKLSKRKWARDIWLENSKWSSQDFFLHDVKLKNLNSNTLRTWNSPWKILNFNITICKNNTYYENWTYNNELIKKRKFMKLQLREYYFNVDNKFKKDINQGIKLLSLKKSIRNA</sequence>
<evidence type="ECO:0000313" key="2">
    <source>
        <dbReference type="Proteomes" id="UP000035681"/>
    </source>
</evidence>
<dbReference type="Proteomes" id="UP000035681">
    <property type="component" value="Unplaced"/>
</dbReference>
<accession>A0A0K0EGB6</accession>
<evidence type="ECO:0000313" key="3">
    <source>
        <dbReference type="WBParaSite" id="SSTP_0000852600.1"/>
    </source>
</evidence>
<dbReference type="InterPro" id="IPR004988">
    <property type="entry name" value="DUF273"/>
</dbReference>
<dbReference type="Pfam" id="PF03314">
    <property type="entry name" value="DUF273"/>
    <property type="match status" value="1"/>
</dbReference>